<dbReference type="OrthoDB" id="661148at2759"/>
<evidence type="ECO:0000313" key="4">
    <source>
        <dbReference type="Proteomes" id="UP000772434"/>
    </source>
</evidence>
<feature type="domain" description="PB1" evidence="2">
    <location>
        <begin position="2"/>
        <end position="85"/>
    </location>
</feature>
<feature type="compositionally biased region" description="Pro residues" evidence="1">
    <location>
        <begin position="483"/>
        <end position="502"/>
    </location>
</feature>
<feature type="compositionally biased region" description="Basic and acidic residues" evidence="1">
    <location>
        <begin position="666"/>
        <end position="678"/>
    </location>
</feature>
<feature type="compositionally biased region" description="Basic and acidic residues" evidence="1">
    <location>
        <begin position="185"/>
        <end position="195"/>
    </location>
</feature>
<sequence>MNTHFKLKLTGGPTRRLSFNDQPSWTLLAERIGTMFSIPELDKVAVSYIDSDGDEVTLSTEEELQDFYLSCHTPGDVVKFTVEDLRNPRRTSRSSPQTPPHNNIRNTFGGSISEGLPFNIDEDWQHFPSGLGGLFSANGAGDDSSLHAFVEEIESGASTVSGPQHDDTTSISDTESHASTILPPRVDKGKGRAQDIDDASSTASLLEEKVFEKPDIHVYDKASENRSRSSRRSSTSFIGKESTPKVHVQDVPPSVPSTPSTIRSAAPSRPISMARTSQSLPPTSIPVLASEELEVEAEDAEDPPLPALDSASLEHANASLSVDVANLLGNLANVFASHPELSEGFRNILQNAASGNYWTAQRDAMSQAADIARSVTEELSRADQEAGRRVSDALGLFFRTVSQAVGSIPTTTTAGAPPTPSAPAPAADSRWGQREYSSWGRGGRGSWGGRFGHHWENNRGSFFGAPFVPPHLPPSFTPGGFGMPPPVPPPPGSHGIPPPGPLPDMSGGRPLSPPRSRPLSPPGPPGPRLGTRGTYRRGSPLHHSYPDRDRLLPGSYPWEPRPSMEPRPPMEPEQSRNRQSSTELRNQVEAAKLLYKAEKERYRQNREERRNEKARKMLELMGDISLERAQAITEAAAIKAPTDPVKSAPVAGPSNPNPTAPGPVFREPESSNRAETRSRSQIVSNARGSFPQFEMVGVESSPAGGPPRRSHTVPNRGGHGHHHLSRRFTVEPGDPATRAVRRINRKLTDVRLLYRFYPPQHFAYQYFPDGFQ</sequence>
<dbReference type="EMBL" id="JADNRY010000011">
    <property type="protein sequence ID" value="KAF9074838.1"/>
    <property type="molecule type" value="Genomic_DNA"/>
</dbReference>
<dbReference type="SMART" id="SM00666">
    <property type="entry name" value="PB1"/>
    <property type="match status" value="1"/>
</dbReference>
<name>A0A9P5UE24_9AGAR</name>
<feature type="region of interest" description="Disordered" evidence="1">
    <location>
        <begin position="698"/>
        <end position="726"/>
    </location>
</feature>
<dbReference type="Pfam" id="PF00564">
    <property type="entry name" value="PB1"/>
    <property type="match status" value="1"/>
</dbReference>
<feature type="compositionally biased region" description="Polar residues" evidence="1">
    <location>
        <begin position="169"/>
        <end position="179"/>
    </location>
</feature>
<evidence type="ECO:0000313" key="3">
    <source>
        <dbReference type="EMBL" id="KAF9074838.1"/>
    </source>
</evidence>
<gene>
    <name evidence="3" type="ORF">BDP27DRAFT_1316054</name>
</gene>
<dbReference type="AlphaFoldDB" id="A0A9P5UE24"/>
<dbReference type="PROSITE" id="PS51745">
    <property type="entry name" value="PB1"/>
    <property type="match status" value="1"/>
</dbReference>
<comment type="caution">
    <text evidence="3">The sequence shown here is derived from an EMBL/GenBank/DDBJ whole genome shotgun (WGS) entry which is preliminary data.</text>
</comment>
<protein>
    <recommendedName>
        <fullName evidence="2">PB1 domain-containing protein</fullName>
    </recommendedName>
</protein>
<feature type="region of interest" description="Disordered" evidence="1">
    <location>
        <begin position="474"/>
        <end position="584"/>
    </location>
</feature>
<dbReference type="InterPro" id="IPR053793">
    <property type="entry name" value="PB1-like"/>
</dbReference>
<reference evidence="3" key="1">
    <citation type="submission" date="2020-11" db="EMBL/GenBank/DDBJ databases">
        <authorList>
            <consortium name="DOE Joint Genome Institute"/>
            <person name="Ahrendt S."/>
            <person name="Riley R."/>
            <person name="Andreopoulos W."/>
            <person name="Labutti K."/>
            <person name="Pangilinan J."/>
            <person name="Ruiz-Duenas F.J."/>
            <person name="Barrasa J.M."/>
            <person name="Sanchez-Garcia M."/>
            <person name="Camarero S."/>
            <person name="Miyauchi S."/>
            <person name="Serrano A."/>
            <person name="Linde D."/>
            <person name="Babiker R."/>
            <person name="Drula E."/>
            <person name="Ayuso-Fernandez I."/>
            <person name="Pacheco R."/>
            <person name="Padilla G."/>
            <person name="Ferreira P."/>
            <person name="Barriuso J."/>
            <person name="Kellner H."/>
            <person name="Castanera R."/>
            <person name="Alfaro M."/>
            <person name="Ramirez L."/>
            <person name="Pisabarro A.G."/>
            <person name="Kuo A."/>
            <person name="Tritt A."/>
            <person name="Lipzen A."/>
            <person name="He G."/>
            <person name="Yan M."/>
            <person name="Ng V."/>
            <person name="Cullen D."/>
            <person name="Martin F."/>
            <person name="Rosso M.-N."/>
            <person name="Henrissat B."/>
            <person name="Hibbett D."/>
            <person name="Martinez A.T."/>
            <person name="Grigoriev I.V."/>
        </authorList>
    </citation>
    <scope>NUCLEOTIDE SEQUENCE</scope>
    <source>
        <strain evidence="3">AH 40177</strain>
    </source>
</reference>
<feature type="compositionally biased region" description="Pro residues" evidence="1">
    <location>
        <begin position="511"/>
        <end position="527"/>
    </location>
</feature>
<organism evidence="3 4">
    <name type="scientific">Rhodocollybia butyracea</name>
    <dbReference type="NCBI Taxonomy" id="206335"/>
    <lineage>
        <taxon>Eukaryota</taxon>
        <taxon>Fungi</taxon>
        <taxon>Dikarya</taxon>
        <taxon>Basidiomycota</taxon>
        <taxon>Agaricomycotina</taxon>
        <taxon>Agaricomycetes</taxon>
        <taxon>Agaricomycetidae</taxon>
        <taxon>Agaricales</taxon>
        <taxon>Marasmiineae</taxon>
        <taxon>Omphalotaceae</taxon>
        <taxon>Rhodocollybia</taxon>
    </lineage>
</organism>
<keyword evidence="4" id="KW-1185">Reference proteome</keyword>
<feature type="compositionally biased region" description="Basic and acidic residues" evidence="1">
    <location>
        <begin position="562"/>
        <end position="576"/>
    </location>
</feature>
<feature type="region of interest" description="Disordered" evidence="1">
    <location>
        <begin position="409"/>
        <end position="444"/>
    </location>
</feature>
<dbReference type="Gene3D" id="3.10.20.90">
    <property type="entry name" value="Phosphatidylinositol 3-kinase Catalytic Subunit, Chain A, domain 1"/>
    <property type="match status" value="1"/>
</dbReference>
<feature type="compositionally biased region" description="Low complexity" evidence="1">
    <location>
        <begin position="528"/>
        <end position="538"/>
    </location>
</feature>
<evidence type="ECO:0000256" key="1">
    <source>
        <dbReference type="SAM" id="MobiDB-lite"/>
    </source>
</evidence>
<feature type="region of interest" description="Disordered" evidence="1">
    <location>
        <begin position="640"/>
        <end position="686"/>
    </location>
</feature>
<dbReference type="Proteomes" id="UP000772434">
    <property type="component" value="Unassembled WGS sequence"/>
</dbReference>
<feature type="compositionally biased region" description="Polar residues" evidence="1">
    <location>
        <begin position="93"/>
        <end position="110"/>
    </location>
</feature>
<dbReference type="InterPro" id="IPR000270">
    <property type="entry name" value="PB1_dom"/>
</dbReference>
<feature type="region of interest" description="Disordered" evidence="1">
    <location>
        <begin position="87"/>
        <end position="110"/>
    </location>
</feature>
<feature type="region of interest" description="Disordered" evidence="1">
    <location>
        <begin position="155"/>
        <end position="198"/>
    </location>
</feature>
<evidence type="ECO:0000259" key="2">
    <source>
        <dbReference type="PROSITE" id="PS51745"/>
    </source>
</evidence>
<proteinExistence type="predicted"/>
<dbReference type="SUPFAM" id="SSF54277">
    <property type="entry name" value="CAD &amp; PB1 domains"/>
    <property type="match status" value="1"/>
</dbReference>
<feature type="region of interest" description="Disordered" evidence="1">
    <location>
        <begin position="221"/>
        <end position="284"/>
    </location>
</feature>
<accession>A0A9P5UE24</accession>